<dbReference type="GO" id="GO:0016791">
    <property type="term" value="F:phosphatase activity"/>
    <property type="evidence" value="ECO:0007669"/>
    <property type="project" value="TreeGrafter"/>
</dbReference>
<dbReference type="SMART" id="SM00855">
    <property type="entry name" value="PGAM"/>
    <property type="match status" value="1"/>
</dbReference>
<dbReference type="STRING" id="760011.Spico_1631"/>
<dbReference type="KEGG" id="scc:Spico_1631"/>
<dbReference type="AlphaFoldDB" id="F4GKE7"/>
<dbReference type="InterPro" id="IPR013078">
    <property type="entry name" value="His_Pase_superF_clade-1"/>
</dbReference>
<dbReference type="InterPro" id="IPR029033">
    <property type="entry name" value="His_PPase_superfam"/>
</dbReference>
<dbReference type="Gene3D" id="3.40.50.1240">
    <property type="entry name" value="Phosphoglycerate mutase-like"/>
    <property type="match status" value="1"/>
</dbReference>
<proteinExistence type="predicted"/>
<evidence type="ECO:0000313" key="2">
    <source>
        <dbReference type="Proteomes" id="UP000007939"/>
    </source>
</evidence>
<dbReference type="CDD" id="cd07067">
    <property type="entry name" value="HP_PGM_like"/>
    <property type="match status" value="1"/>
</dbReference>
<dbReference type="PANTHER" id="PTHR48100">
    <property type="entry name" value="BROAD-SPECIFICITY PHOSPHATASE YOR283W-RELATED"/>
    <property type="match status" value="1"/>
</dbReference>
<reference evidence="2" key="1">
    <citation type="submission" date="2011-04" db="EMBL/GenBank/DDBJ databases">
        <title>The complete genome of Spirochaeta coccoides DSM 17374.</title>
        <authorList>
            <person name="Lucas S."/>
            <person name="Copeland A."/>
            <person name="Lapidus A."/>
            <person name="Bruce D."/>
            <person name="Goodwin L."/>
            <person name="Pitluck S."/>
            <person name="Peters L."/>
            <person name="Kyrpides N."/>
            <person name="Mavromatis K."/>
            <person name="Pagani I."/>
            <person name="Ivanova N."/>
            <person name="Ovchinnikova G."/>
            <person name="Lu M."/>
            <person name="Detter J.C."/>
            <person name="Tapia R."/>
            <person name="Han C."/>
            <person name="Land M."/>
            <person name="Hauser L."/>
            <person name="Markowitz V."/>
            <person name="Cheng J.-F."/>
            <person name="Hugenholtz P."/>
            <person name="Woyke T."/>
            <person name="Wu D."/>
            <person name="Spring S."/>
            <person name="Schroeder M."/>
            <person name="Brambilla E."/>
            <person name="Klenk H.-P."/>
            <person name="Eisen J.A."/>
        </authorList>
    </citation>
    <scope>NUCLEOTIDE SEQUENCE [LARGE SCALE GENOMIC DNA]</scope>
    <source>
        <strain evidence="2">ATCC BAA-1237 / DSM 17374 / SPN1</strain>
    </source>
</reference>
<dbReference type="Proteomes" id="UP000007939">
    <property type="component" value="Chromosome"/>
</dbReference>
<reference evidence="1 2" key="2">
    <citation type="journal article" date="2012" name="Stand. Genomic Sci.">
        <title>Complete genome sequence of the termite hindgut bacterium Spirochaeta coccoides type strain (SPN1(T)), reclassification in the genus Sphaerochaeta as Sphaerochaeta coccoides comb. nov. and emendations of the family Spirochaetaceae and the genus Sphaerochaeta.</title>
        <authorList>
            <person name="Abt B."/>
            <person name="Han C."/>
            <person name="Scheuner C."/>
            <person name="Lu M."/>
            <person name="Lapidus A."/>
            <person name="Nolan M."/>
            <person name="Lucas S."/>
            <person name="Hammon N."/>
            <person name="Deshpande S."/>
            <person name="Cheng J.F."/>
            <person name="Tapia R."/>
            <person name="Goodwin L.A."/>
            <person name="Pitluck S."/>
            <person name="Liolios K."/>
            <person name="Pagani I."/>
            <person name="Ivanova N."/>
            <person name="Mavromatis K."/>
            <person name="Mikhailova N."/>
            <person name="Huntemann M."/>
            <person name="Pati A."/>
            <person name="Chen A."/>
            <person name="Palaniappan K."/>
            <person name="Land M."/>
            <person name="Hauser L."/>
            <person name="Brambilla E.M."/>
            <person name="Rohde M."/>
            <person name="Spring S."/>
            <person name="Gronow S."/>
            <person name="Goker M."/>
            <person name="Woyke T."/>
            <person name="Bristow J."/>
            <person name="Eisen J.A."/>
            <person name="Markowitz V."/>
            <person name="Hugenholtz P."/>
            <person name="Kyrpides N.C."/>
            <person name="Klenk H.P."/>
            <person name="Detter J.C."/>
        </authorList>
    </citation>
    <scope>NUCLEOTIDE SEQUENCE [LARGE SCALE GENOMIC DNA]</scope>
    <source>
        <strain evidence="2">ATCC BAA-1237 / DSM 17374 / SPN1</strain>
    </source>
</reference>
<dbReference type="GO" id="GO:0005737">
    <property type="term" value="C:cytoplasm"/>
    <property type="evidence" value="ECO:0007669"/>
    <property type="project" value="TreeGrafter"/>
</dbReference>
<accession>F4GKE7</accession>
<dbReference type="PANTHER" id="PTHR48100:SF1">
    <property type="entry name" value="HISTIDINE PHOSPHATASE FAMILY PROTEIN-RELATED"/>
    <property type="match status" value="1"/>
</dbReference>
<gene>
    <name evidence="1" type="ordered locus">Spico_1631</name>
</gene>
<dbReference type="EMBL" id="CP002659">
    <property type="protein sequence ID" value="AEC02830.1"/>
    <property type="molecule type" value="Genomic_DNA"/>
</dbReference>
<keyword evidence="2" id="KW-1185">Reference proteome</keyword>
<protein>
    <submittedName>
        <fullName evidence="1">Phosphoglycerate mutase</fullName>
    </submittedName>
</protein>
<dbReference type="HOGENOM" id="CLU_033323_9_1_12"/>
<dbReference type="OrthoDB" id="9781415at2"/>
<dbReference type="RefSeq" id="WP_013740224.1">
    <property type="nucleotide sequence ID" value="NC_015436.1"/>
</dbReference>
<sequence>MSRLYFIRHAQSEANRQKIMGSRLPVSLSEEGKADAVLIASRLKPMVEIQRIISSPLPRTLQTARPFSAAYGLPVEPDERIIEQDVGIFSGMSYDLLKTFPSYEPDTMARWDWLPQGGGESYRMIAERVSLFLKDLEKEDMDRNILVVSHSITLRIMRAVLENTLPTYPRRFPKNGEIWLTEFTSLGKVHEVESLFLGTGNAMRRDAE</sequence>
<evidence type="ECO:0000313" key="1">
    <source>
        <dbReference type="EMBL" id="AEC02830.1"/>
    </source>
</evidence>
<organism evidence="1 2">
    <name type="scientific">Parasphaerochaeta coccoides (strain ATCC BAA-1237 / DSM 17374 / SPN1)</name>
    <name type="common">Sphaerochaeta coccoides</name>
    <dbReference type="NCBI Taxonomy" id="760011"/>
    <lineage>
        <taxon>Bacteria</taxon>
        <taxon>Pseudomonadati</taxon>
        <taxon>Spirochaetota</taxon>
        <taxon>Spirochaetia</taxon>
        <taxon>Spirochaetales</taxon>
        <taxon>Sphaerochaetaceae</taxon>
        <taxon>Parasphaerochaeta</taxon>
    </lineage>
</organism>
<dbReference type="InterPro" id="IPR050275">
    <property type="entry name" value="PGM_Phosphatase"/>
</dbReference>
<dbReference type="Pfam" id="PF00300">
    <property type="entry name" value="His_Phos_1"/>
    <property type="match status" value="1"/>
</dbReference>
<name>F4GKE7_PARC1</name>
<dbReference type="SUPFAM" id="SSF53254">
    <property type="entry name" value="Phosphoglycerate mutase-like"/>
    <property type="match status" value="1"/>
</dbReference>
<dbReference type="eggNOG" id="COG0406">
    <property type="taxonomic scope" value="Bacteria"/>
</dbReference>